<feature type="transmembrane region" description="Helical" evidence="1">
    <location>
        <begin position="173"/>
        <end position="193"/>
    </location>
</feature>
<accession>A0A368N608</accession>
<proteinExistence type="predicted"/>
<dbReference type="AlphaFoldDB" id="A0A368N608"/>
<evidence type="ECO:0000313" key="3">
    <source>
        <dbReference type="Proteomes" id="UP000252172"/>
    </source>
</evidence>
<keyword evidence="1" id="KW-0812">Transmembrane</keyword>
<keyword evidence="1" id="KW-1133">Transmembrane helix</keyword>
<evidence type="ECO:0000256" key="1">
    <source>
        <dbReference type="SAM" id="Phobius"/>
    </source>
</evidence>
<feature type="transmembrane region" description="Helical" evidence="1">
    <location>
        <begin position="111"/>
        <end position="129"/>
    </location>
</feature>
<comment type="caution">
    <text evidence="2">The sequence shown here is derived from an EMBL/GenBank/DDBJ whole genome shotgun (WGS) entry which is preliminary data.</text>
</comment>
<keyword evidence="1" id="KW-0472">Membrane</keyword>
<keyword evidence="3" id="KW-1185">Reference proteome</keyword>
<organism evidence="2 3">
    <name type="scientific">Chryseobacterium lacus</name>
    <dbReference type="NCBI Taxonomy" id="2058346"/>
    <lineage>
        <taxon>Bacteria</taxon>
        <taxon>Pseudomonadati</taxon>
        <taxon>Bacteroidota</taxon>
        <taxon>Flavobacteriia</taxon>
        <taxon>Flavobacteriales</taxon>
        <taxon>Weeksellaceae</taxon>
        <taxon>Chryseobacterium group</taxon>
        <taxon>Chryseobacterium</taxon>
    </lineage>
</organism>
<protein>
    <submittedName>
        <fullName evidence="2">Uncharacterized protein</fullName>
    </submittedName>
</protein>
<evidence type="ECO:0000313" key="2">
    <source>
        <dbReference type="EMBL" id="RCU45004.1"/>
    </source>
</evidence>
<reference evidence="2 3" key="1">
    <citation type="submission" date="2018-07" db="EMBL/GenBank/DDBJ databases">
        <title>Chryseobacterium lacus sp. nov., isolated from lake water.</title>
        <authorList>
            <person name="Li C.-M."/>
        </authorList>
    </citation>
    <scope>NUCLEOTIDE SEQUENCE [LARGE SCALE GENOMIC DNA]</scope>
    <source>
        <strain evidence="2 3">YLOS41</strain>
    </source>
</reference>
<dbReference type="RefSeq" id="WP_114302774.1">
    <property type="nucleotide sequence ID" value="NZ_QPIE01000001.1"/>
</dbReference>
<dbReference type="EMBL" id="QPIE01000001">
    <property type="protein sequence ID" value="RCU45004.1"/>
    <property type="molecule type" value="Genomic_DNA"/>
</dbReference>
<feature type="transmembrane region" description="Helical" evidence="1">
    <location>
        <begin position="141"/>
        <end position="161"/>
    </location>
</feature>
<sequence>MNLAEKNTVIDFLKSKKLSYPLYKEVLDHFFLDIDKKMSEGMGFHEAFIQVKLKWHDEFKMVSPDILSIGRIPRIEARIRQSYYKAIFKNSFIIAGVFLLFQLLYPPMQSYIIVGLSFIFVLFFLHSLISRNIDVLQVFRLFFHPMATRGHALVFGVFLFGEFFSKDFFEKDYTAFIRTFGITYTLIVFILLLRFQKNKKLVL</sequence>
<dbReference type="Proteomes" id="UP000252172">
    <property type="component" value="Unassembled WGS sequence"/>
</dbReference>
<feature type="transmembrane region" description="Helical" evidence="1">
    <location>
        <begin position="87"/>
        <end position="105"/>
    </location>
</feature>
<name>A0A368N608_9FLAO</name>
<dbReference type="OrthoDB" id="1247773at2"/>
<gene>
    <name evidence="2" type="ORF">DQ356_01995</name>
</gene>